<evidence type="ECO:0000313" key="2">
    <source>
        <dbReference type="Proteomes" id="UP000249518"/>
    </source>
</evidence>
<keyword evidence="2" id="KW-1185">Reference proteome</keyword>
<dbReference type="EMBL" id="QLSV01000018">
    <property type="protein sequence ID" value="RAR46497.1"/>
    <property type="molecule type" value="Genomic_DNA"/>
</dbReference>
<dbReference type="SUPFAM" id="SSF47413">
    <property type="entry name" value="lambda repressor-like DNA-binding domains"/>
    <property type="match status" value="1"/>
</dbReference>
<dbReference type="InterPro" id="IPR010982">
    <property type="entry name" value="Lambda_DNA-bd_dom_sf"/>
</dbReference>
<dbReference type="CDD" id="cd00093">
    <property type="entry name" value="HTH_XRE"/>
    <property type="match status" value="1"/>
</dbReference>
<protein>
    <recommendedName>
        <fullName evidence="3">Cro/C1-type helix-turn-helix DNA-binding protein</fullName>
    </recommendedName>
</protein>
<name>A0A328WQ67_9FLAO</name>
<dbReference type="Gene3D" id="1.10.260.40">
    <property type="entry name" value="lambda repressor-like DNA-binding domains"/>
    <property type="match status" value="1"/>
</dbReference>
<dbReference type="GO" id="GO:0003677">
    <property type="term" value="F:DNA binding"/>
    <property type="evidence" value="ECO:0007669"/>
    <property type="project" value="InterPro"/>
</dbReference>
<dbReference type="Proteomes" id="UP000249518">
    <property type="component" value="Unassembled WGS sequence"/>
</dbReference>
<evidence type="ECO:0000313" key="1">
    <source>
        <dbReference type="EMBL" id="RAR46497.1"/>
    </source>
</evidence>
<proteinExistence type="predicted"/>
<organism evidence="1 2">
    <name type="scientific">Flavobacterium lacus</name>
    <dbReference type="NCBI Taxonomy" id="1353778"/>
    <lineage>
        <taxon>Bacteria</taxon>
        <taxon>Pseudomonadati</taxon>
        <taxon>Bacteroidota</taxon>
        <taxon>Flavobacteriia</taxon>
        <taxon>Flavobacteriales</taxon>
        <taxon>Flavobacteriaceae</taxon>
        <taxon>Flavobacterium</taxon>
    </lineage>
</organism>
<gene>
    <name evidence="1" type="ORF">B0I10_11832</name>
</gene>
<sequence>MQFHFVKENNKKYFIAFGLNLQRLIVKHNKDVMTVASLGKIEPKQVYRVLRGEHAASLGTIIALAKGLEIHPKELFDFDFFLDPES</sequence>
<evidence type="ECO:0008006" key="3">
    <source>
        <dbReference type="Google" id="ProtNLM"/>
    </source>
</evidence>
<reference evidence="1 2" key="1">
    <citation type="submission" date="2018-06" db="EMBL/GenBank/DDBJ databases">
        <title>Genomic Encyclopedia of Type Strains, Phase III (KMG-III): the genomes of soil and plant-associated and newly described type strains.</title>
        <authorList>
            <person name="Whitman W."/>
        </authorList>
    </citation>
    <scope>NUCLEOTIDE SEQUENCE [LARGE SCALE GENOMIC DNA]</scope>
    <source>
        <strain evidence="1 2">CGMCC 1.12504</strain>
    </source>
</reference>
<comment type="caution">
    <text evidence="1">The sequence shown here is derived from an EMBL/GenBank/DDBJ whole genome shotgun (WGS) entry which is preliminary data.</text>
</comment>
<dbReference type="InterPro" id="IPR001387">
    <property type="entry name" value="Cro/C1-type_HTH"/>
</dbReference>
<accession>A0A328WQ67</accession>
<dbReference type="AlphaFoldDB" id="A0A328WQ67"/>